<dbReference type="InterPro" id="IPR020843">
    <property type="entry name" value="ER"/>
</dbReference>
<dbReference type="InterPro" id="IPR013154">
    <property type="entry name" value="ADH-like_N"/>
</dbReference>
<gene>
    <name evidence="2" type="ORF">ACFO8M_03485</name>
</gene>
<dbReference type="PANTHER" id="PTHR44013">
    <property type="entry name" value="ZINC-TYPE ALCOHOL DEHYDROGENASE-LIKE PROTEIN C16A3.02C"/>
    <property type="match status" value="1"/>
</dbReference>
<dbReference type="EC" id="1.-.-.-" evidence="2"/>
<evidence type="ECO:0000313" key="3">
    <source>
        <dbReference type="Proteomes" id="UP001595712"/>
    </source>
</evidence>
<dbReference type="Pfam" id="PF13602">
    <property type="entry name" value="ADH_zinc_N_2"/>
    <property type="match status" value="1"/>
</dbReference>
<keyword evidence="2" id="KW-0560">Oxidoreductase</keyword>
<evidence type="ECO:0000313" key="2">
    <source>
        <dbReference type="EMBL" id="MFC3491548.1"/>
    </source>
</evidence>
<dbReference type="EMBL" id="JBHRWO010000004">
    <property type="protein sequence ID" value="MFC3491548.1"/>
    <property type="molecule type" value="Genomic_DNA"/>
</dbReference>
<dbReference type="InterPro" id="IPR011032">
    <property type="entry name" value="GroES-like_sf"/>
</dbReference>
<keyword evidence="3" id="KW-1185">Reference proteome</keyword>
<dbReference type="Gene3D" id="3.40.50.720">
    <property type="entry name" value="NAD(P)-binding Rossmann-like Domain"/>
    <property type="match status" value="1"/>
</dbReference>
<feature type="domain" description="Enoyl reductase (ER)" evidence="1">
    <location>
        <begin position="12"/>
        <end position="315"/>
    </location>
</feature>
<dbReference type="Pfam" id="PF08240">
    <property type="entry name" value="ADH_N"/>
    <property type="match status" value="1"/>
</dbReference>
<dbReference type="InterPro" id="IPR052733">
    <property type="entry name" value="Chloroplast_QOR"/>
</dbReference>
<comment type="caution">
    <text evidence="2">The sequence shown here is derived from an EMBL/GenBank/DDBJ whole genome shotgun (WGS) entry which is preliminary data.</text>
</comment>
<dbReference type="SUPFAM" id="SSF51735">
    <property type="entry name" value="NAD(P)-binding Rossmann-fold domains"/>
    <property type="match status" value="1"/>
</dbReference>
<dbReference type="GO" id="GO:0016491">
    <property type="term" value="F:oxidoreductase activity"/>
    <property type="evidence" value="ECO:0007669"/>
    <property type="project" value="UniProtKB-KW"/>
</dbReference>
<evidence type="ECO:0000259" key="1">
    <source>
        <dbReference type="SMART" id="SM00829"/>
    </source>
</evidence>
<protein>
    <submittedName>
        <fullName evidence="2">NADP-dependent oxidoreductase</fullName>
        <ecNumber evidence="2">1.-.-.-</ecNumber>
    </submittedName>
</protein>
<dbReference type="PANTHER" id="PTHR44013:SF1">
    <property type="entry name" value="ZINC-TYPE ALCOHOL DEHYDROGENASE-LIKE PROTEIN C16A3.02C"/>
    <property type="match status" value="1"/>
</dbReference>
<dbReference type="Proteomes" id="UP001595712">
    <property type="component" value="Unassembled WGS sequence"/>
</dbReference>
<organism evidence="2 3">
    <name type="scientific">Glycomyces rhizosphaerae</name>
    <dbReference type="NCBI Taxonomy" id="2054422"/>
    <lineage>
        <taxon>Bacteria</taxon>
        <taxon>Bacillati</taxon>
        <taxon>Actinomycetota</taxon>
        <taxon>Actinomycetes</taxon>
        <taxon>Glycomycetales</taxon>
        <taxon>Glycomycetaceae</taxon>
        <taxon>Glycomyces</taxon>
    </lineage>
</organism>
<dbReference type="InterPro" id="IPR036291">
    <property type="entry name" value="NAD(P)-bd_dom_sf"/>
</dbReference>
<name>A0ABV7PVP5_9ACTN</name>
<proteinExistence type="predicted"/>
<sequence>MEGTPMRAVVVTDFDTEPRLVELPVPEPGPGEVLVRLAAAGVNPFDWKVIEGAMRGSVHHAFPLVLGSDGAGTVESVGEGVSFTPGDRVFGQFMDIEQGRGSYAEYAVTKAAKLARLPGDLDFDTAAALPTAGAAAHDFVEGTGIGPGQTLLINGASGGVGQAAVQLAAAQGVRVIATTDPDTAVYLRELGASEIVDFTAGPTADQVRVAHPGGIDAIVDLVTSPGRLEPIAALLKPNGVIVSSNGAVDAELVAARGLRGANLYANARPATLASLAEAVEHGQLRFRIDFKAPLEEAADALARSKAGKARGKTVLTIEAA</sequence>
<reference evidence="3" key="1">
    <citation type="journal article" date="2019" name="Int. J. Syst. Evol. Microbiol.">
        <title>The Global Catalogue of Microorganisms (GCM) 10K type strain sequencing project: providing services to taxonomists for standard genome sequencing and annotation.</title>
        <authorList>
            <consortium name="The Broad Institute Genomics Platform"/>
            <consortium name="The Broad Institute Genome Sequencing Center for Infectious Disease"/>
            <person name="Wu L."/>
            <person name="Ma J."/>
        </authorList>
    </citation>
    <scope>NUCLEOTIDE SEQUENCE [LARGE SCALE GENOMIC DNA]</scope>
    <source>
        <strain evidence="3">CGMCC 4.7396</strain>
    </source>
</reference>
<dbReference type="Gene3D" id="3.90.180.10">
    <property type="entry name" value="Medium-chain alcohol dehydrogenases, catalytic domain"/>
    <property type="match status" value="1"/>
</dbReference>
<dbReference type="RefSeq" id="WP_387970528.1">
    <property type="nucleotide sequence ID" value="NZ_JBHRWO010000004.1"/>
</dbReference>
<dbReference type="CDD" id="cd05289">
    <property type="entry name" value="MDR_like_2"/>
    <property type="match status" value="1"/>
</dbReference>
<accession>A0ABV7PVP5</accession>
<dbReference type="SMART" id="SM00829">
    <property type="entry name" value="PKS_ER"/>
    <property type="match status" value="1"/>
</dbReference>
<dbReference type="SUPFAM" id="SSF50129">
    <property type="entry name" value="GroES-like"/>
    <property type="match status" value="1"/>
</dbReference>